<reference evidence="3" key="1">
    <citation type="submission" date="2017-09" db="EMBL/GenBank/DDBJ databases">
        <title>Depth-based differentiation of microbial function through sediment-hosted aquifers and enrichment of novel symbionts in the deep terrestrial subsurface.</title>
        <authorList>
            <person name="Probst A.J."/>
            <person name="Ladd B."/>
            <person name="Jarett J.K."/>
            <person name="Geller-Mcgrath D.E."/>
            <person name="Sieber C.M.K."/>
            <person name="Emerson J.B."/>
            <person name="Anantharaman K."/>
            <person name="Thomas B.C."/>
            <person name="Malmstrom R."/>
            <person name="Stieglmeier M."/>
            <person name="Klingl A."/>
            <person name="Woyke T."/>
            <person name="Ryan C.M."/>
            <person name="Banfield J.F."/>
        </authorList>
    </citation>
    <scope>NUCLEOTIDE SEQUENCE [LARGE SCALE GENOMIC DNA]</scope>
</reference>
<protein>
    <submittedName>
        <fullName evidence="2">Uncharacterized protein</fullName>
    </submittedName>
</protein>
<feature type="non-terminal residue" evidence="2">
    <location>
        <position position="139"/>
    </location>
</feature>
<organism evidence="2 3">
    <name type="scientific">Candidatus Harrisonbacteria bacterium CG10_big_fil_rev_8_21_14_0_10_38_8</name>
    <dbReference type="NCBI Taxonomy" id="1974582"/>
    <lineage>
        <taxon>Bacteria</taxon>
        <taxon>Candidatus Harrisoniibacteriota</taxon>
    </lineage>
</organism>
<dbReference type="EMBL" id="PFAY01000022">
    <property type="protein sequence ID" value="PIT92981.1"/>
    <property type="molecule type" value="Genomic_DNA"/>
</dbReference>
<dbReference type="Proteomes" id="UP000229112">
    <property type="component" value="Unassembled WGS sequence"/>
</dbReference>
<evidence type="ECO:0000313" key="2">
    <source>
        <dbReference type="EMBL" id="PIT92981.1"/>
    </source>
</evidence>
<accession>A0A2M6WJM3</accession>
<proteinExistence type="predicted"/>
<sequence>MREDLRVLVEDALAAEGPRRAIIVTASHDDLQDIQSRGRFIVIPDDDYRLKARERFSPHCLCVFLMRGIRREAEEGAMRKAPYGIPVIEDVTEAELRSMITGRPEKEFAGMSVSPATSSRESPRVSRRNSGVKIQIDEP</sequence>
<dbReference type="AlphaFoldDB" id="A0A2M6WJM3"/>
<evidence type="ECO:0000313" key="3">
    <source>
        <dbReference type="Proteomes" id="UP000229112"/>
    </source>
</evidence>
<name>A0A2M6WJM3_9BACT</name>
<comment type="caution">
    <text evidence="2">The sequence shown here is derived from an EMBL/GenBank/DDBJ whole genome shotgun (WGS) entry which is preliminary data.</text>
</comment>
<feature type="region of interest" description="Disordered" evidence="1">
    <location>
        <begin position="105"/>
        <end position="139"/>
    </location>
</feature>
<evidence type="ECO:0000256" key="1">
    <source>
        <dbReference type="SAM" id="MobiDB-lite"/>
    </source>
</evidence>
<gene>
    <name evidence="2" type="ORF">COU06_02370</name>
</gene>